<dbReference type="EC" id="5.2.1.8" evidence="7"/>
<keyword evidence="10" id="KW-1185">Reference proteome</keyword>
<gene>
    <name evidence="9" type="primary">RRD1</name>
    <name evidence="9" type="ORF">MEQU1_003468</name>
</gene>
<comment type="function">
    <text evidence="7">PPIases accelerate the folding of proteins. It catalyzes the cis-trans isomerization of proline imidic peptide bonds in oligopeptides.</text>
</comment>
<dbReference type="InterPro" id="IPR037218">
    <property type="entry name" value="PTPA_sf"/>
</dbReference>
<organism evidence="9 10">
    <name type="scientific">Malassezia equina</name>
    <dbReference type="NCBI Taxonomy" id="1381935"/>
    <lineage>
        <taxon>Eukaryota</taxon>
        <taxon>Fungi</taxon>
        <taxon>Dikarya</taxon>
        <taxon>Basidiomycota</taxon>
        <taxon>Ustilaginomycotina</taxon>
        <taxon>Malasseziomycetes</taxon>
        <taxon>Malasseziales</taxon>
        <taxon>Malasseziaceae</taxon>
        <taxon>Malassezia</taxon>
    </lineage>
</organism>
<keyword evidence="6 7" id="KW-0413">Isomerase</keyword>
<dbReference type="Pfam" id="PF03095">
    <property type="entry name" value="PTPA"/>
    <property type="match status" value="1"/>
</dbReference>
<sequence length="256" mass="28635">MGVWQASDAHHTLLLFLMRLADACVGQPTRLVPWDRAALDLNDSIDRVLALLLELDAWTDDIAPLAGGQRFGNRAFRTWGARLAERVQVLHETLLPTTYHPLIHELAPYLLDAFGSFVRIDYGTGHELHFVAWLCFLVRVGALPPTKDTETRLALEVIPAYLHVTWHLQDRYALEPAGSHGVWGLDDYHFVPYILGAAQLRDSALNPAEISDAALYPFAKRREPRTGPKLSPTDTLAYQLPRTVSPQPNLCMMPSA</sequence>
<name>A0AAF0EHG2_9BASI</name>
<evidence type="ECO:0000256" key="8">
    <source>
        <dbReference type="SAM" id="SignalP"/>
    </source>
</evidence>
<evidence type="ECO:0000313" key="10">
    <source>
        <dbReference type="Proteomes" id="UP001214415"/>
    </source>
</evidence>
<dbReference type="Gene3D" id="1.20.120.1150">
    <property type="match status" value="1"/>
</dbReference>
<dbReference type="PANTHER" id="PTHR10012:SF0">
    <property type="entry name" value="SERINE_THREONINE-PROTEIN PHOSPHATASE 2A ACTIVATOR"/>
    <property type="match status" value="1"/>
</dbReference>
<dbReference type="PANTHER" id="PTHR10012">
    <property type="entry name" value="SERINE/THREONINE-PROTEIN PHOSPHATASE 2A REGULATORY SUBUNIT B"/>
    <property type="match status" value="1"/>
</dbReference>
<feature type="signal peptide" evidence="8">
    <location>
        <begin position="1"/>
        <end position="23"/>
    </location>
</feature>
<evidence type="ECO:0000256" key="5">
    <source>
        <dbReference type="ARBA" id="ARBA00023110"/>
    </source>
</evidence>
<dbReference type="SUPFAM" id="SSF140984">
    <property type="entry name" value="PTPA-like"/>
    <property type="match status" value="1"/>
</dbReference>
<comment type="similarity">
    <text evidence="3 7">Belongs to the PTPA-type PPIase family.</text>
</comment>
<evidence type="ECO:0000256" key="4">
    <source>
        <dbReference type="ARBA" id="ARBA00022490"/>
    </source>
</evidence>
<comment type="subcellular location">
    <subcellularLocation>
        <location evidence="2 7">Cytoplasm</location>
    </subcellularLocation>
</comment>
<dbReference type="InterPro" id="IPR043170">
    <property type="entry name" value="PTPA_C_lid"/>
</dbReference>
<evidence type="ECO:0000256" key="2">
    <source>
        <dbReference type="ARBA" id="ARBA00004496"/>
    </source>
</evidence>
<dbReference type="GO" id="GO:0005634">
    <property type="term" value="C:nucleus"/>
    <property type="evidence" value="ECO:0007669"/>
    <property type="project" value="TreeGrafter"/>
</dbReference>
<evidence type="ECO:0000256" key="1">
    <source>
        <dbReference type="ARBA" id="ARBA00000971"/>
    </source>
</evidence>
<feature type="chain" id="PRO_5042175904" description="Serine/threonine-protein phosphatase 2A activator" evidence="8">
    <location>
        <begin position="24"/>
        <end position="256"/>
    </location>
</feature>
<evidence type="ECO:0000313" key="9">
    <source>
        <dbReference type="EMBL" id="WFD24764.1"/>
    </source>
</evidence>
<evidence type="ECO:0000256" key="3">
    <source>
        <dbReference type="ARBA" id="ARBA00011019"/>
    </source>
</evidence>
<dbReference type="EMBL" id="CP119906">
    <property type="protein sequence ID" value="WFD24764.1"/>
    <property type="molecule type" value="Genomic_DNA"/>
</dbReference>
<evidence type="ECO:0000256" key="7">
    <source>
        <dbReference type="RuleBase" id="RU361210"/>
    </source>
</evidence>
<dbReference type="GO" id="GO:0008160">
    <property type="term" value="F:protein tyrosine phosphatase activator activity"/>
    <property type="evidence" value="ECO:0007669"/>
    <property type="project" value="TreeGrafter"/>
</dbReference>
<reference evidence="9" key="1">
    <citation type="submission" date="2023-03" db="EMBL/GenBank/DDBJ databases">
        <title>Mating type loci evolution in Malassezia.</title>
        <authorList>
            <person name="Coelho M.A."/>
        </authorList>
    </citation>
    <scope>NUCLEOTIDE SEQUENCE</scope>
    <source>
        <strain evidence="9">CBS 12830</strain>
    </source>
</reference>
<dbReference type="InterPro" id="IPR004327">
    <property type="entry name" value="Phstyr_phstse_ac"/>
</dbReference>
<keyword evidence="5 7" id="KW-0697">Rotamase</keyword>
<protein>
    <recommendedName>
        <fullName evidence="7">Serine/threonine-protein phosphatase 2A activator</fullName>
        <ecNumber evidence="7">5.2.1.8</ecNumber>
    </recommendedName>
    <alternativeName>
        <fullName evidence="7">Phosphotyrosyl phosphatase activator</fullName>
    </alternativeName>
</protein>
<dbReference type="GO" id="GO:0005737">
    <property type="term" value="C:cytoplasm"/>
    <property type="evidence" value="ECO:0007669"/>
    <property type="project" value="UniProtKB-SubCell"/>
</dbReference>
<accession>A0AAF0EHG2</accession>
<evidence type="ECO:0000256" key="6">
    <source>
        <dbReference type="ARBA" id="ARBA00023235"/>
    </source>
</evidence>
<dbReference type="GO" id="GO:0007052">
    <property type="term" value="P:mitotic spindle organization"/>
    <property type="evidence" value="ECO:0007669"/>
    <property type="project" value="TreeGrafter"/>
</dbReference>
<keyword evidence="4 7" id="KW-0963">Cytoplasm</keyword>
<proteinExistence type="inferred from homology"/>
<comment type="catalytic activity">
    <reaction evidence="1 7">
        <text>[protein]-peptidylproline (omega=180) = [protein]-peptidylproline (omega=0)</text>
        <dbReference type="Rhea" id="RHEA:16237"/>
        <dbReference type="Rhea" id="RHEA-COMP:10747"/>
        <dbReference type="Rhea" id="RHEA-COMP:10748"/>
        <dbReference type="ChEBI" id="CHEBI:83833"/>
        <dbReference type="ChEBI" id="CHEBI:83834"/>
        <dbReference type="EC" id="5.2.1.8"/>
    </reaction>
</comment>
<dbReference type="GO" id="GO:0003755">
    <property type="term" value="F:peptidyl-prolyl cis-trans isomerase activity"/>
    <property type="evidence" value="ECO:0007669"/>
    <property type="project" value="UniProtKB-KW"/>
</dbReference>
<dbReference type="Proteomes" id="UP001214415">
    <property type="component" value="Chromosome 7"/>
</dbReference>
<keyword evidence="8" id="KW-0732">Signal</keyword>
<dbReference type="GO" id="GO:0000159">
    <property type="term" value="C:protein phosphatase type 2A complex"/>
    <property type="evidence" value="ECO:0007669"/>
    <property type="project" value="TreeGrafter"/>
</dbReference>
<dbReference type="AlphaFoldDB" id="A0AAF0EHG2"/>